<keyword evidence="3" id="KW-1185">Reference proteome</keyword>
<evidence type="ECO:0000313" key="2">
    <source>
        <dbReference type="EMBL" id="MDL0433568.1"/>
    </source>
</evidence>
<sequence length="174" mass="19087">MTGNTRNPARWPAPVFATLALAALVLQGCAGGAVTSSVYAVSGAAAAKLHKERQEFREDLKEDYASYRALFSSSECQPAQYQISPEIIDYLESSAPTEDGYAEAQDILMDIYHDQTLSQSVRAHALYLAALTEAQKEDGSRARARDYLKRVRSEFPGTHDCAVAKLLDKGDRIQ</sequence>
<dbReference type="EMBL" id="JASSVS010000015">
    <property type="protein sequence ID" value="MDL0433568.1"/>
    <property type="molecule type" value="Genomic_DNA"/>
</dbReference>
<evidence type="ECO:0000256" key="1">
    <source>
        <dbReference type="SAM" id="SignalP"/>
    </source>
</evidence>
<keyword evidence="1" id="KW-0732">Signal</keyword>
<accession>A0ABT7IHC1</accession>
<gene>
    <name evidence="2" type="ORF">QPM17_20705</name>
</gene>
<evidence type="ECO:0008006" key="4">
    <source>
        <dbReference type="Google" id="ProtNLM"/>
    </source>
</evidence>
<protein>
    <recommendedName>
        <fullName evidence="4">Tetratricopeptide repeat protein</fullName>
    </recommendedName>
</protein>
<reference evidence="2 3" key="1">
    <citation type="submission" date="2023-06" db="EMBL/GenBank/DDBJ databases">
        <title>Marinobacter azerbaijanicus a moderately halophilic, isolated from Urmia Lake in Azerbaijan region of Iran.</title>
        <authorList>
            <person name="Sanchez-Porro C."/>
            <person name="Aghdam E.M."/>
            <person name="Saheb S.M."/>
            <person name="Tarhriz V."/>
            <person name="Kazemi E."/>
            <person name="Ammozegar M.A."/>
            <person name="Ventosa A."/>
            <person name="Hejazi M.S."/>
        </authorList>
    </citation>
    <scope>NUCLEOTIDE SEQUENCE [LARGE SCALE GENOMIC DNA]</scope>
    <source>
        <strain evidence="2 3">TBZ242</strain>
    </source>
</reference>
<dbReference type="RefSeq" id="WP_285393482.1">
    <property type="nucleotide sequence ID" value="NZ_JASSVS010000015.1"/>
</dbReference>
<comment type="caution">
    <text evidence="2">The sequence shown here is derived from an EMBL/GenBank/DDBJ whole genome shotgun (WGS) entry which is preliminary data.</text>
</comment>
<proteinExistence type="predicted"/>
<dbReference type="Proteomes" id="UP001227964">
    <property type="component" value="Unassembled WGS sequence"/>
</dbReference>
<name>A0ABT7IHC1_9GAMM</name>
<organism evidence="2 3">
    <name type="scientific">Marinobacter azerbaijanicus</name>
    <dbReference type="NCBI Taxonomy" id="3050455"/>
    <lineage>
        <taxon>Bacteria</taxon>
        <taxon>Pseudomonadati</taxon>
        <taxon>Pseudomonadota</taxon>
        <taxon>Gammaproteobacteria</taxon>
        <taxon>Pseudomonadales</taxon>
        <taxon>Marinobacteraceae</taxon>
        <taxon>Marinobacter</taxon>
    </lineage>
</organism>
<feature type="chain" id="PRO_5047217205" description="Tetratricopeptide repeat protein" evidence="1">
    <location>
        <begin position="23"/>
        <end position="174"/>
    </location>
</feature>
<dbReference type="PROSITE" id="PS51257">
    <property type="entry name" value="PROKAR_LIPOPROTEIN"/>
    <property type="match status" value="1"/>
</dbReference>
<evidence type="ECO:0000313" key="3">
    <source>
        <dbReference type="Proteomes" id="UP001227964"/>
    </source>
</evidence>
<feature type="signal peptide" evidence="1">
    <location>
        <begin position="1"/>
        <end position="22"/>
    </location>
</feature>